<gene>
    <name evidence="10" type="ORF">Adt_04916</name>
</gene>
<comment type="caution">
    <text evidence="10">The sequence shown here is derived from an EMBL/GenBank/DDBJ whole genome shotgun (WGS) entry which is preliminary data.</text>
</comment>
<dbReference type="Pfam" id="PF00083">
    <property type="entry name" value="Sugar_tr"/>
    <property type="match status" value="1"/>
</dbReference>
<comment type="similarity">
    <text evidence="2">Belongs to the major facilitator superfamily. Sugar transporter (TC 2.A.1.1) family.</text>
</comment>
<evidence type="ECO:0000256" key="2">
    <source>
        <dbReference type="ARBA" id="ARBA00010992"/>
    </source>
</evidence>
<evidence type="ECO:0000256" key="8">
    <source>
        <dbReference type="SAM" id="Phobius"/>
    </source>
</evidence>
<dbReference type="InterPro" id="IPR036259">
    <property type="entry name" value="MFS_trans_sf"/>
</dbReference>
<dbReference type="PANTHER" id="PTHR23500">
    <property type="entry name" value="SOLUTE CARRIER FAMILY 2, FACILITATED GLUCOSE TRANSPORTER"/>
    <property type="match status" value="1"/>
</dbReference>
<evidence type="ECO:0000256" key="5">
    <source>
        <dbReference type="ARBA" id="ARBA00022989"/>
    </source>
</evidence>
<evidence type="ECO:0000259" key="9">
    <source>
        <dbReference type="PROSITE" id="PS50850"/>
    </source>
</evidence>
<dbReference type="EMBL" id="JBFOLK010000002">
    <property type="protein sequence ID" value="KAL2531565.1"/>
    <property type="molecule type" value="Genomic_DNA"/>
</dbReference>
<feature type="transmembrane region" description="Helical" evidence="8">
    <location>
        <begin position="122"/>
        <end position="141"/>
    </location>
</feature>
<dbReference type="SUPFAM" id="SSF103473">
    <property type="entry name" value="MFS general substrate transporter"/>
    <property type="match status" value="1"/>
</dbReference>
<evidence type="ECO:0000313" key="10">
    <source>
        <dbReference type="EMBL" id="KAL2531565.1"/>
    </source>
</evidence>
<keyword evidence="3" id="KW-0813">Transport</keyword>
<reference evidence="11" key="1">
    <citation type="submission" date="2024-07" db="EMBL/GenBank/DDBJ databases">
        <title>Two chromosome-level genome assemblies of Korean endemic species Abeliophyllum distichum and Forsythia ovata (Oleaceae).</title>
        <authorList>
            <person name="Jang H."/>
        </authorList>
    </citation>
    <scope>NUCLEOTIDE SEQUENCE [LARGE SCALE GENOMIC DNA]</scope>
</reference>
<dbReference type="PROSITE" id="PS50850">
    <property type="entry name" value="MFS"/>
    <property type="match status" value="1"/>
</dbReference>
<accession>A0ABD1V2N0</accession>
<comment type="subcellular location">
    <subcellularLocation>
        <location evidence="1">Membrane</location>
        <topology evidence="1">Multi-pass membrane protein</topology>
    </subcellularLocation>
</comment>
<dbReference type="InterPro" id="IPR005828">
    <property type="entry name" value="MFS_sugar_transport-like"/>
</dbReference>
<organism evidence="10 11">
    <name type="scientific">Abeliophyllum distichum</name>
    <dbReference type="NCBI Taxonomy" id="126358"/>
    <lineage>
        <taxon>Eukaryota</taxon>
        <taxon>Viridiplantae</taxon>
        <taxon>Streptophyta</taxon>
        <taxon>Embryophyta</taxon>
        <taxon>Tracheophyta</taxon>
        <taxon>Spermatophyta</taxon>
        <taxon>Magnoliopsida</taxon>
        <taxon>eudicotyledons</taxon>
        <taxon>Gunneridae</taxon>
        <taxon>Pentapetalae</taxon>
        <taxon>asterids</taxon>
        <taxon>lamiids</taxon>
        <taxon>Lamiales</taxon>
        <taxon>Oleaceae</taxon>
        <taxon>Forsythieae</taxon>
        <taxon>Abeliophyllum</taxon>
    </lineage>
</organism>
<feature type="domain" description="Major facilitator superfamily (MFS) profile" evidence="9">
    <location>
        <begin position="1"/>
        <end position="145"/>
    </location>
</feature>
<evidence type="ECO:0000256" key="1">
    <source>
        <dbReference type="ARBA" id="ARBA00004141"/>
    </source>
</evidence>
<evidence type="ECO:0000256" key="3">
    <source>
        <dbReference type="ARBA" id="ARBA00022448"/>
    </source>
</evidence>
<evidence type="ECO:0000256" key="7">
    <source>
        <dbReference type="ARBA" id="ARBA00044504"/>
    </source>
</evidence>
<comment type="similarity">
    <text evidence="7">Belongs to the major facilitator superfamily. Phosphate:H(+) symporter (TC 2.A.1.9) family.</text>
</comment>
<dbReference type="InterPro" id="IPR045262">
    <property type="entry name" value="STP/PLT_plant"/>
</dbReference>
<evidence type="ECO:0000313" key="11">
    <source>
        <dbReference type="Proteomes" id="UP001604336"/>
    </source>
</evidence>
<dbReference type="Gene3D" id="1.20.1250.20">
    <property type="entry name" value="MFS general substrate transporter like domains"/>
    <property type="match status" value="1"/>
</dbReference>
<name>A0ABD1V2N0_9LAMI</name>
<dbReference type="GO" id="GO:0016020">
    <property type="term" value="C:membrane"/>
    <property type="evidence" value="ECO:0007669"/>
    <property type="project" value="UniProtKB-SubCell"/>
</dbReference>
<dbReference type="PANTHER" id="PTHR23500:SF574">
    <property type="entry name" value="SUGAR TRANSPORT PROTEIN 1"/>
    <property type="match status" value="1"/>
</dbReference>
<dbReference type="AlphaFoldDB" id="A0ABD1V2N0"/>
<keyword evidence="5 8" id="KW-1133">Transmembrane helix</keyword>
<feature type="transmembrane region" description="Helical" evidence="8">
    <location>
        <begin position="93"/>
        <end position="115"/>
    </location>
</feature>
<evidence type="ECO:0000256" key="4">
    <source>
        <dbReference type="ARBA" id="ARBA00022692"/>
    </source>
</evidence>
<keyword evidence="10" id="KW-0762">Sugar transport</keyword>
<protein>
    <submittedName>
        <fullName evidence="10">Sugar transport protein 1</fullName>
    </submittedName>
</protein>
<evidence type="ECO:0000256" key="6">
    <source>
        <dbReference type="ARBA" id="ARBA00023136"/>
    </source>
</evidence>
<keyword evidence="6 8" id="KW-0472">Membrane</keyword>
<keyword evidence="11" id="KW-1185">Reference proteome</keyword>
<keyword evidence="4 8" id="KW-0812">Transmembrane</keyword>
<sequence length="159" mass="18094">MSAVITGVINVLATCVSIGFADKWGIRTLFLEGALIGAKFGVTRDVMELPKWFVIMVVICICFYVAGIAWSWGPLGWLYPSEIFSLEIRSAGQSINVAVNMFFTFLVAQVFLGMLCTMKFGLFIFFAFFVVHMTLYCYFFMPEMKNIPIEEMTCVWRDH</sequence>
<dbReference type="Proteomes" id="UP001604336">
    <property type="component" value="Unassembled WGS sequence"/>
</dbReference>
<feature type="transmembrane region" description="Helical" evidence="8">
    <location>
        <begin position="52"/>
        <end position="73"/>
    </location>
</feature>
<dbReference type="InterPro" id="IPR020846">
    <property type="entry name" value="MFS_dom"/>
</dbReference>
<proteinExistence type="inferred from homology"/>